<evidence type="ECO:0000256" key="2">
    <source>
        <dbReference type="SAM" id="MobiDB-lite"/>
    </source>
</evidence>
<feature type="compositionally biased region" description="Polar residues" evidence="2">
    <location>
        <begin position="548"/>
        <end position="559"/>
    </location>
</feature>
<feature type="region of interest" description="Disordered" evidence="2">
    <location>
        <begin position="544"/>
        <end position="566"/>
    </location>
</feature>
<feature type="coiled-coil region" evidence="1">
    <location>
        <begin position="160"/>
        <end position="187"/>
    </location>
</feature>
<name>W8B6D3_CERCA</name>
<accession>W8B6D3</accession>
<feature type="region of interest" description="Disordered" evidence="2">
    <location>
        <begin position="105"/>
        <end position="141"/>
    </location>
</feature>
<proteinExistence type="evidence at transcript level"/>
<reference evidence="3" key="1">
    <citation type="submission" date="2013-07" db="EMBL/GenBank/DDBJ databases">
        <authorList>
            <person name="Geib S."/>
        </authorList>
    </citation>
    <scope>NUCLEOTIDE SEQUENCE</scope>
</reference>
<dbReference type="OrthoDB" id="8251629at2759"/>
<sequence length="566" mass="63563">MDRECEKNPAGGLGLFNPDRPITRSVTRALENQIVGSLFTQIDTGIPHPVDFVPIDYFNRCSARIFRSLGSVNNPSNTNDQVQQSEESCINSFERKLENLWEMSDEEQRDASGHDDQGTSVRRSAAERQKAPGSEPASTATNVDQLSQLMAMMMQQQALMANCVNEVRNMRSNMSDLSNRVTDMEASAQALGHRSAVASTPENPGHSNEALHNRARANTTPTVQQQIREGAPEPQRWKKVDLDKWHIKFDGTGKGITVESFLFRIEKMQAQHEISHFQLFTDFHCLVSGSALKWYWQVLEDHAEDPSFGYFELKAELLAHFKTAESDHEIIRQIVERKQSPQEGFDEFYAEVHDLTFRLRKKIPELELVGILRGNLKPYLANLTFSSQLKTLAELKAECRRAEKVIKENRNRAKTVNELAFPNCQLFDEPAEATQVEAICNSMKNKVPYKQTTNVVNRPGISQNSAAISRTSSAQSTIKSFCPSPFHLMLCFKCGMPVDFYVKNPNEASKDSCCKSSFHNMVCFACGDDASFCVFKPETGNGRLAGITGNSSQMPKTPESNPPLKY</sequence>
<feature type="region of interest" description="Disordered" evidence="2">
    <location>
        <begin position="69"/>
        <end position="88"/>
    </location>
</feature>
<reference evidence="3" key="2">
    <citation type="journal article" date="2014" name="BMC Genomics">
        <title>A genomic perspective to assessing quality of mass-reared SIT flies used in Mediterranean fruit fly (Ceratitis capitata) eradication in California.</title>
        <authorList>
            <person name="Calla B."/>
            <person name="Hall B."/>
            <person name="Hou S."/>
            <person name="Geib S.M."/>
        </authorList>
    </citation>
    <scope>NUCLEOTIDE SEQUENCE</scope>
</reference>
<keyword evidence="1" id="KW-0175">Coiled coil</keyword>
<dbReference type="AlphaFoldDB" id="W8B6D3"/>
<evidence type="ECO:0000313" key="3">
    <source>
        <dbReference type="EMBL" id="JAB88866.1"/>
    </source>
</evidence>
<organism evidence="3">
    <name type="scientific">Ceratitis capitata</name>
    <name type="common">Mediterranean fruit fly</name>
    <name type="synonym">Tephritis capitata</name>
    <dbReference type="NCBI Taxonomy" id="7213"/>
    <lineage>
        <taxon>Eukaryota</taxon>
        <taxon>Metazoa</taxon>
        <taxon>Ecdysozoa</taxon>
        <taxon>Arthropoda</taxon>
        <taxon>Hexapoda</taxon>
        <taxon>Insecta</taxon>
        <taxon>Pterygota</taxon>
        <taxon>Neoptera</taxon>
        <taxon>Endopterygota</taxon>
        <taxon>Diptera</taxon>
        <taxon>Brachycera</taxon>
        <taxon>Muscomorpha</taxon>
        <taxon>Tephritoidea</taxon>
        <taxon>Tephritidae</taxon>
        <taxon>Ceratitis</taxon>
        <taxon>Ceratitis</taxon>
    </lineage>
</organism>
<evidence type="ECO:0000256" key="1">
    <source>
        <dbReference type="SAM" id="Coils"/>
    </source>
</evidence>
<protein>
    <recommendedName>
        <fullName evidence="4">Retrotransposon gag domain-containing protein</fullName>
    </recommendedName>
</protein>
<dbReference type="EMBL" id="GAMC01017689">
    <property type="protein sequence ID" value="JAB88866.1"/>
    <property type="molecule type" value="mRNA"/>
</dbReference>
<feature type="compositionally biased region" description="Polar residues" evidence="2">
    <location>
        <begin position="70"/>
        <end position="88"/>
    </location>
</feature>
<evidence type="ECO:0008006" key="4">
    <source>
        <dbReference type="Google" id="ProtNLM"/>
    </source>
</evidence>